<dbReference type="OrthoDB" id="415542at2759"/>
<proteinExistence type="predicted"/>
<protein>
    <submittedName>
        <fullName evidence="12">Myotubularin- protein 1</fullName>
    </submittedName>
</protein>
<feature type="domain" description="RanBP2-type" evidence="10">
    <location>
        <begin position="1264"/>
        <end position="1293"/>
    </location>
</feature>
<dbReference type="PROSITE" id="PS51339">
    <property type="entry name" value="PPASE_MYOTUBULARIN"/>
    <property type="match status" value="1"/>
</dbReference>
<evidence type="ECO:0000256" key="5">
    <source>
        <dbReference type="PIRSR" id="PIRSR630564-1"/>
    </source>
</evidence>
<dbReference type="PROSITE" id="PS50056">
    <property type="entry name" value="TYR_PHOSPHATASE_2"/>
    <property type="match status" value="1"/>
</dbReference>
<evidence type="ECO:0000259" key="11">
    <source>
        <dbReference type="PROSITE" id="PS51339"/>
    </source>
</evidence>
<dbReference type="GO" id="GO:0012505">
    <property type="term" value="C:endomembrane system"/>
    <property type="evidence" value="ECO:0007669"/>
    <property type="project" value="UniProtKB-SubCell"/>
</dbReference>
<dbReference type="Pfam" id="PF06602">
    <property type="entry name" value="Myotub-related"/>
    <property type="match status" value="1"/>
</dbReference>
<sequence length="1554" mass="172491">MVGLEKVGVAFLYHLEESLVALLPHCKHLLRHFNLFKNHHHRIRDTVFYGGHQAQRAYLSQLINDTLKMLEDAGGVEAWRVIKFFVPTVALARGEVSRLEDLPLCAGTVLGRGMSKHGAQQQTGSGSSSSTSSSSSLQTSAVEFGSDPLTGAASRVARRKPRGSSGPSLSSPCIGPMGAGSICSDEGSLGSLDGWTVAELRRYSAPRVHGALPIAQAEGDPTEVDREGLWDVDQVLDSLLLAGESFRARIGRCELLVPGGRDPSSAASSMMGLVPGGTVASMGRKFPALEFPVEVPLGHIRQLATRNLSDRSCVIELVPKVARGYRLQFYIPNAGGGYRDQSWQLSSLIRQLALEATRIDDVFATSHAMKDALKSTRSEERASLTFRYDALVEYERMGVSKYPKALTVHETINGRFQLCSTYPPVIVLPRKFGIPEIIHAAKHRSKNRLPILSWLSPRQRKPGKFAPQCPAALWRSSQPKSAFNNRSPYDERLLQEIADISDNVSECPRSRSTSPEPYDDRGSSSADSGPDRRPLLILDARPKINAYANMMQGHGSESSSYYTMAEIVFGDVHNIKHVRDSHEAMRLLVMQHCLSNPGSDDLDRYGWQSKWSELIQTLLHASLLVVKTLMDDRPVLVHCSDGWDRTSQIVCLAMLIMDPFYRTTIGFSHLIQKARALGSCPWHRFHTRQANGHSPTDQYSPIFLQFLHCVWQLMAQLPGAFEFNEQFLLFLIDCSYDLRFGTFLYDSEMERVHHNVEGRTLGLWDWLDCPLNRARFKNGTYDKCNEHPLSAIALVPSPLWFDNNSGIVAACSRVGWQALDVKGITISEVKSITVTQSSLPILVTTCEEMLSEEGSHPTSSLVIIDEPAAFTGGDAAAALGACLDELLAVDGASVLLLSSALPSRRLLRQFRDAAVVISPSKVKEREMCSFFINVLDEPDMDDLSHEFELWLRDSCLTRLHDRVLVICDLDNFRPPRDDAVTLMRSDELVGAIGRREKYDHAVVFGTKPCAARVADFLVTKNSSSRDGGDFTVVVVREEDRQVVKEHNEKYWRCLAECRESEGWPVKEEMPRAGVEPGCLDRKDVAFTSRAGERTMSYVGLFCGHISLEPMASSPFVDGIIKRVAGVLNEEQISDIRSVLERIERGRLDDKFTESLSDLVEKRLMEMVSEKRANQESDGVGDNVDDIDTLSQNPKFVFPFLNQLLAEYQRGNWPKKATSLTVNMGTIVSGVTASQRAEKEAELLAQSKGGGISAGVAEPSAVPIRGRFWKCDNCAVRNPASAVICTGCGKEQAAVRCEKNSKDIEALINSKPVSMVDNDTGVGSLMVSESPDKGWWCESCNKAVMSVECTGCGSTINNRIKNGRRPRLKPGQWECWGSDCGYINYKQHTVCRKCGRHRQIEEDDTWPDKRQVPDAAHRLHLRVFVYTKLVEVFDPLDPLLDAPQKEFDFAAGRLKTEALKAFMSRGLRGLQDCDPLCGYYYTDDPSENDEGSDTPRGIEDDPSAQVAAESSDNDAKERLAQLRDMGISQSDIDKVFAHYRPKVPTVEEALNLIFQ</sequence>
<evidence type="ECO:0000256" key="7">
    <source>
        <dbReference type="PROSITE-ProRule" id="PRU00322"/>
    </source>
</evidence>
<dbReference type="SMART" id="SM00547">
    <property type="entry name" value="ZnF_RBZ"/>
    <property type="match status" value="2"/>
</dbReference>
<feature type="region of interest" description="Disordered" evidence="8">
    <location>
        <begin position="1483"/>
        <end position="1514"/>
    </location>
</feature>
<dbReference type="InterPro" id="IPR029021">
    <property type="entry name" value="Prot-tyrosine_phosphatase-like"/>
</dbReference>
<evidence type="ECO:0000313" key="13">
    <source>
        <dbReference type="Proteomes" id="UP000591131"/>
    </source>
</evidence>
<evidence type="ECO:0000256" key="2">
    <source>
        <dbReference type="ARBA" id="ARBA00022723"/>
    </source>
</evidence>
<feature type="compositionally biased region" description="Low complexity" evidence="8">
    <location>
        <begin position="120"/>
        <end position="140"/>
    </location>
</feature>
<dbReference type="SUPFAM" id="SSF52799">
    <property type="entry name" value="(Phosphotyrosine protein) phosphatases II"/>
    <property type="match status" value="1"/>
</dbReference>
<dbReference type="Proteomes" id="UP000591131">
    <property type="component" value="Unassembled WGS sequence"/>
</dbReference>
<feature type="compositionally biased region" description="Low complexity" evidence="8">
    <location>
        <begin position="163"/>
        <end position="173"/>
    </location>
</feature>
<dbReference type="SUPFAM" id="SSF90209">
    <property type="entry name" value="Ran binding protein zinc finger-like"/>
    <property type="match status" value="1"/>
</dbReference>
<keyword evidence="13" id="KW-1185">Reference proteome</keyword>
<feature type="domain" description="RanBP2-type" evidence="10">
    <location>
        <begin position="1368"/>
        <end position="1399"/>
    </location>
</feature>
<dbReference type="SMART" id="SM00404">
    <property type="entry name" value="PTPc_motif"/>
    <property type="match status" value="1"/>
</dbReference>
<accession>A0A7J6MEE1</accession>
<feature type="domain" description="Myotubularin phosphatase" evidence="11">
    <location>
        <begin position="384"/>
        <end position="819"/>
    </location>
</feature>
<keyword evidence="3 7" id="KW-0863">Zinc-finger</keyword>
<dbReference type="InterPro" id="IPR003595">
    <property type="entry name" value="Tyr_Pase_cat"/>
</dbReference>
<gene>
    <name evidence="12" type="primary">MTMR1</name>
    <name evidence="12" type="ORF">FOL47_002296</name>
</gene>
<evidence type="ECO:0000256" key="8">
    <source>
        <dbReference type="SAM" id="MobiDB-lite"/>
    </source>
</evidence>
<feature type="binding site" evidence="6">
    <location>
        <begin position="639"/>
        <end position="645"/>
    </location>
    <ligand>
        <name>substrate</name>
    </ligand>
</feature>
<dbReference type="GO" id="GO:0005737">
    <property type="term" value="C:cytoplasm"/>
    <property type="evidence" value="ECO:0007669"/>
    <property type="project" value="TreeGrafter"/>
</dbReference>
<dbReference type="PROSITE" id="PS00383">
    <property type="entry name" value="TYR_PHOSPHATASE_1"/>
    <property type="match status" value="1"/>
</dbReference>
<evidence type="ECO:0000256" key="4">
    <source>
        <dbReference type="ARBA" id="ARBA00022833"/>
    </source>
</evidence>
<dbReference type="EMBL" id="JAAPAO010000161">
    <property type="protein sequence ID" value="KAF4669962.1"/>
    <property type="molecule type" value="Genomic_DNA"/>
</dbReference>
<keyword evidence="2" id="KW-0479">Metal-binding</keyword>
<keyword evidence="4" id="KW-0862">Zinc</keyword>
<dbReference type="Gene3D" id="4.10.1060.10">
    <property type="entry name" value="Zinc finger, RanBP2-type"/>
    <property type="match status" value="1"/>
</dbReference>
<dbReference type="PANTHER" id="PTHR10807">
    <property type="entry name" value="MYOTUBULARIN-RELATED"/>
    <property type="match status" value="1"/>
</dbReference>
<dbReference type="InterPro" id="IPR030564">
    <property type="entry name" value="Myotubularin"/>
</dbReference>
<dbReference type="InterPro" id="IPR016130">
    <property type="entry name" value="Tyr_Pase_AS"/>
</dbReference>
<evidence type="ECO:0000259" key="10">
    <source>
        <dbReference type="PROSITE" id="PS50199"/>
    </source>
</evidence>
<dbReference type="InterPro" id="IPR000387">
    <property type="entry name" value="Tyr_Pase_dom"/>
</dbReference>
<comment type="subcellular location">
    <subcellularLocation>
        <location evidence="1">Endomembrane system</location>
        <topology evidence="1">Peripheral membrane protein</topology>
    </subcellularLocation>
</comment>
<dbReference type="InterPro" id="IPR019399">
    <property type="entry name" value="Parkin_co-regulated_protein"/>
</dbReference>
<evidence type="ECO:0000256" key="3">
    <source>
        <dbReference type="ARBA" id="ARBA00022771"/>
    </source>
</evidence>
<feature type="active site" description="Phosphocysteine intermediate" evidence="5">
    <location>
        <position position="639"/>
    </location>
</feature>
<organism evidence="12 13">
    <name type="scientific">Perkinsus chesapeaki</name>
    <name type="common">Clam parasite</name>
    <name type="synonym">Perkinsus andrewsi</name>
    <dbReference type="NCBI Taxonomy" id="330153"/>
    <lineage>
        <taxon>Eukaryota</taxon>
        <taxon>Sar</taxon>
        <taxon>Alveolata</taxon>
        <taxon>Perkinsozoa</taxon>
        <taxon>Perkinsea</taxon>
        <taxon>Perkinsida</taxon>
        <taxon>Perkinsidae</taxon>
        <taxon>Perkinsus</taxon>
    </lineage>
</organism>
<evidence type="ECO:0000313" key="12">
    <source>
        <dbReference type="EMBL" id="KAF4669962.1"/>
    </source>
</evidence>
<evidence type="ECO:0000256" key="1">
    <source>
        <dbReference type="ARBA" id="ARBA00004184"/>
    </source>
</evidence>
<dbReference type="Pfam" id="PF10274">
    <property type="entry name" value="ParcG"/>
    <property type="match status" value="1"/>
</dbReference>
<dbReference type="InterPro" id="IPR036443">
    <property type="entry name" value="Znf_RanBP2_sf"/>
</dbReference>
<feature type="region of interest" description="Disordered" evidence="8">
    <location>
        <begin position="504"/>
        <end position="534"/>
    </location>
</feature>
<evidence type="ECO:0000259" key="9">
    <source>
        <dbReference type="PROSITE" id="PS50056"/>
    </source>
</evidence>
<dbReference type="InterPro" id="IPR010569">
    <property type="entry name" value="Myotubularin-like_Pase_dom"/>
</dbReference>
<dbReference type="PROSITE" id="PS01358">
    <property type="entry name" value="ZF_RANBP2_1"/>
    <property type="match status" value="2"/>
</dbReference>
<evidence type="ECO:0000256" key="6">
    <source>
        <dbReference type="PIRSR" id="PIRSR630564-2"/>
    </source>
</evidence>
<dbReference type="PROSITE" id="PS50199">
    <property type="entry name" value="ZF_RANBP2_2"/>
    <property type="match status" value="2"/>
</dbReference>
<feature type="domain" description="Tyrosine specific protein phosphatases" evidence="9">
    <location>
        <begin position="609"/>
        <end position="675"/>
    </location>
</feature>
<dbReference type="InterPro" id="IPR001876">
    <property type="entry name" value="Znf_RanBP2"/>
</dbReference>
<dbReference type="PANTHER" id="PTHR10807:SF128">
    <property type="entry name" value="PHOSPHATIDYLINOSITOL-3,5-BISPHOSPHATE 3-PHOSPHATASE"/>
    <property type="match status" value="1"/>
</dbReference>
<name>A0A7J6MEE1_PERCH</name>
<reference evidence="12 13" key="1">
    <citation type="submission" date="2020-04" db="EMBL/GenBank/DDBJ databases">
        <title>Perkinsus chesapeaki whole genome sequence.</title>
        <authorList>
            <person name="Bogema D.R."/>
        </authorList>
    </citation>
    <scope>NUCLEOTIDE SEQUENCE [LARGE SCALE GENOMIC DNA]</scope>
    <source>
        <strain evidence="12">ATCC PRA-425</strain>
    </source>
</reference>
<feature type="region of interest" description="Disordered" evidence="8">
    <location>
        <begin position="115"/>
        <end position="173"/>
    </location>
</feature>
<comment type="caution">
    <text evidence="12">The sequence shown here is derived from an EMBL/GenBank/DDBJ whole genome shotgun (WGS) entry which is preliminary data.</text>
</comment>
<feature type="binding site" evidence="6">
    <location>
        <begin position="574"/>
        <end position="575"/>
    </location>
    <ligand>
        <name>substrate</name>
    </ligand>
</feature>
<dbReference type="GO" id="GO:0008270">
    <property type="term" value="F:zinc ion binding"/>
    <property type="evidence" value="ECO:0007669"/>
    <property type="project" value="UniProtKB-KW"/>
</dbReference>